<gene>
    <name evidence="1" type="ORF">LCGC14_3033340</name>
</gene>
<name>A0A0F8XEZ3_9ZZZZ</name>
<comment type="caution">
    <text evidence="1">The sequence shown here is derived from an EMBL/GenBank/DDBJ whole genome shotgun (WGS) entry which is preliminary data.</text>
</comment>
<protein>
    <submittedName>
        <fullName evidence="1">Uncharacterized protein</fullName>
    </submittedName>
</protein>
<reference evidence="1" key="1">
    <citation type="journal article" date="2015" name="Nature">
        <title>Complex archaea that bridge the gap between prokaryotes and eukaryotes.</title>
        <authorList>
            <person name="Spang A."/>
            <person name="Saw J.H."/>
            <person name="Jorgensen S.L."/>
            <person name="Zaremba-Niedzwiedzka K."/>
            <person name="Martijn J."/>
            <person name="Lind A.E."/>
            <person name="van Eijk R."/>
            <person name="Schleper C."/>
            <person name="Guy L."/>
            <person name="Ettema T.J."/>
        </authorList>
    </citation>
    <scope>NUCLEOTIDE SEQUENCE</scope>
</reference>
<dbReference type="EMBL" id="LAZR01063427">
    <property type="protein sequence ID" value="KKK59540.1"/>
    <property type="molecule type" value="Genomic_DNA"/>
</dbReference>
<evidence type="ECO:0000313" key="1">
    <source>
        <dbReference type="EMBL" id="KKK59540.1"/>
    </source>
</evidence>
<feature type="non-terminal residue" evidence="1">
    <location>
        <position position="58"/>
    </location>
</feature>
<sequence>MAFEYQMAIYLLTKQPAKVAENIGRLDDFGYPNIPRSYKEALLLHKLQTEKNMDLQSL</sequence>
<accession>A0A0F8XEZ3</accession>
<proteinExistence type="predicted"/>
<organism evidence="1">
    <name type="scientific">marine sediment metagenome</name>
    <dbReference type="NCBI Taxonomy" id="412755"/>
    <lineage>
        <taxon>unclassified sequences</taxon>
        <taxon>metagenomes</taxon>
        <taxon>ecological metagenomes</taxon>
    </lineage>
</organism>
<dbReference type="AlphaFoldDB" id="A0A0F8XEZ3"/>